<dbReference type="SUPFAM" id="SSF55781">
    <property type="entry name" value="GAF domain-like"/>
    <property type="match status" value="1"/>
</dbReference>
<dbReference type="GO" id="GO:0003677">
    <property type="term" value="F:DNA binding"/>
    <property type="evidence" value="ECO:0007669"/>
    <property type="project" value="InterPro"/>
</dbReference>
<dbReference type="Gene3D" id="1.10.10.10">
    <property type="entry name" value="Winged helix-like DNA-binding domain superfamily/Winged helix DNA-binding domain"/>
    <property type="match status" value="1"/>
</dbReference>
<keyword evidence="2 5" id="KW-0805">Transcription regulation</keyword>
<name>C7N582_SLAHD</name>
<comment type="similarity">
    <text evidence="5">Belongs to the HrcA family.</text>
</comment>
<comment type="function">
    <text evidence="5">Negative regulator of class I heat shock genes (grpE-dnaK-dnaJ and groELS operons). Prevents heat-shock induction of these operons.</text>
</comment>
<evidence type="ECO:0000259" key="6">
    <source>
        <dbReference type="Pfam" id="PF01628"/>
    </source>
</evidence>
<dbReference type="Pfam" id="PF01628">
    <property type="entry name" value="HrcA"/>
    <property type="match status" value="1"/>
</dbReference>
<dbReference type="InterPro" id="IPR029016">
    <property type="entry name" value="GAF-like_dom_sf"/>
</dbReference>
<dbReference type="InterPro" id="IPR036390">
    <property type="entry name" value="WH_DNA-bd_sf"/>
</dbReference>
<dbReference type="Proteomes" id="UP000002026">
    <property type="component" value="Chromosome"/>
</dbReference>
<keyword evidence="8" id="KW-1185">Reference proteome</keyword>
<sequence length="336" mass="36404">MLSERRQRVLEALIEEYVAFAQPVGSRTLVDRYKLGVSPATVRNELSVLEDEGYIRSPHTSAGRIPTDAGYRAFVDELLEREYGTDVDGSTFDELRSAATAVDELMDQTSAALSRLTDCLSVVLAPSVIGVSVKQVSLVSMTPHRVLVVVVTDDGQVFNRTVEFNEEIPSDELAHLQNAINGLVNGANVSDMRKRMSQVDSETLASPLAHAIIEEIILCINQGDASRTHRLGLSSLLRKPEFSHAQTALPVLQVLEDDTVLMQMFDRALADTAKEDLKVSIGRENGTEELSGVSVVAAQYGTGAGSGIVAVIGPTRMDYSTVIHAVRAAKNALRDL</sequence>
<evidence type="ECO:0000256" key="3">
    <source>
        <dbReference type="ARBA" id="ARBA00023016"/>
    </source>
</evidence>
<dbReference type="KEGG" id="shi:Shel_10320"/>
<evidence type="ECO:0000256" key="1">
    <source>
        <dbReference type="ARBA" id="ARBA00022491"/>
    </source>
</evidence>
<dbReference type="GO" id="GO:0045892">
    <property type="term" value="P:negative regulation of DNA-templated transcription"/>
    <property type="evidence" value="ECO:0007669"/>
    <property type="project" value="UniProtKB-UniRule"/>
</dbReference>
<dbReference type="HAMAP" id="MF_00081">
    <property type="entry name" value="HrcA"/>
    <property type="match status" value="1"/>
</dbReference>
<dbReference type="NCBIfam" id="TIGR00331">
    <property type="entry name" value="hrcA"/>
    <property type="match status" value="1"/>
</dbReference>
<dbReference type="InterPro" id="IPR023120">
    <property type="entry name" value="WHTH_transcript_rep_HrcA_IDD"/>
</dbReference>
<dbReference type="AlphaFoldDB" id="C7N582"/>
<proteinExistence type="inferred from homology"/>
<dbReference type="PANTHER" id="PTHR34824:SF1">
    <property type="entry name" value="HEAT-INDUCIBLE TRANSCRIPTION REPRESSOR HRCA"/>
    <property type="match status" value="1"/>
</dbReference>
<dbReference type="EMBL" id="CP001684">
    <property type="protein sequence ID" value="ACV22067.1"/>
    <property type="molecule type" value="Genomic_DNA"/>
</dbReference>
<evidence type="ECO:0000313" key="7">
    <source>
        <dbReference type="EMBL" id="ACV22067.1"/>
    </source>
</evidence>
<evidence type="ECO:0000256" key="5">
    <source>
        <dbReference type="HAMAP-Rule" id="MF_00081"/>
    </source>
</evidence>
<dbReference type="InterPro" id="IPR036388">
    <property type="entry name" value="WH-like_DNA-bd_sf"/>
</dbReference>
<reference evidence="7 8" key="1">
    <citation type="journal article" date="2009" name="Stand. Genomic Sci.">
        <title>Complete genome sequence of Slackia heliotrinireducens type strain (RHS 1).</title>
        <authorList>
            <person name="Pukall R."/>
            <person name="Lapidus A."/>
            <person name="Nolan M."/>
            <person name="Copeland A."/>
            <person name="Glavina Del Rio T."/>
            <person name="Lucas S."/>
            <person name="Chen F."/>
            <person name="Tice H."/>
            <person name="Cheng J.F."/>
            <person name="Chertkov O."/>
            <person name="Bruce D."/>
            <person name="Goodwin L."/>
            <person name="Kuske C."/>
            <person name="Brettin T."/>
            <person name="Detter J.C."/>
            <person name="Han C."/>
            <person name="Pitluck S."/>
            <person name="Pati A."/>
            <person name="Mavrommatis K."/>
            <person name="Ivanova N."/>
            <person name="Ovchinnikova G."/>
            <person name="Chen A."/>
            <person name="Palaniappan K."/>
            <person name="Schneider S."/>
            <person name="Rohde M."/>
            <person name="Chain P."/>
            <person name="D'haeseleer P."/>
            <person name="Goker M."/>
            <person name="Bristow J."/>
            <person name="Eisen J.A."/>
            <person name="Markowitz V."/>
            <person name="Kyrpides N.C."/>
            <person name="Klenk H.P."/>
            <person name="Hugenholtz P."/>
        </authorList>
    </citation>
    <scope>NUCLEOTIDE SEQUENCE [LARGE SCALE GENOMIC DNA]</scope>
    <source>
        <strain evidence="8">ATCC 29202 / DSM 20476 / NCTC 11029 / RHS 1</strain>
    </source>
</reference>
<evidence type="ECO:0000256" key="4">
    <source>
        <dbReference type="ARBA" id="ARBA00023163"/>
    </source>
</evidence>
<evidence type="ECO:0000313" key="8">
    <source>
        <dbReference type="Proteomes" id="UP000002026"/>
    </source>
</evidence>
<feature type="domain" description="Heat-inducible transcription repressor HrcA C-terminal" evidence="6">
    <location>
        <begin position="103"/>
        <end position="323"/>
    </location>
</feature>
<protein>
    <recommendedName>
        <fullName evidence="5">Heat-inducible transcription repressor HrcA</fullName>
    </recommendedName>
</protein>
<organism evidence="7 8">
    <name type="scientific">Slackia heliotrinireducens (strain ATCC 29202 / DSM 20476 / NCTC 11029 / RHS 1)</name>
    <name type="common">Peptococcus heliotrinreducens</name>
    <dbReference type="NCBI Taxonomy" id="471855"/>
    <lineage>
        <taxon>Bacteria</taxon>
        <taxon>Bacillati</taxon>
        <taxon>Actinomycetota</taxon>
        <taxon>Coriobacteriia</taxon>
        <taxon>Eggerthellales</taxon>
        <taxon>Eggerthellaceae</taxon>
        <taxon>Slackia</taxon>
    </lineage>
</organism>
<dbReference type="InterPro" id="IPR021153">
    <property type="entry name" value="HrcA_C"/>
</dbReference>
<evidence type="ECO:0000256" key="2">
    <source>
        <dbReference type="ARBA" id="ARBA00023015"/>
    </source>
</evidence>
<dbReference type="InterPro" id="IPR002571">
    <property type="entry name" value="HrcA"/>
</dbReference>
<dbReference type="Gene3D" id="3.30.450.40">
    <property type="match status" value="1"/>
</dbReference>
<dbReference type="HOGENOM" id="CLU_050019_1_0_11"/>
<keyword evidence="1 5" id="KW-0678">Repressor</keyword>
<keyword evidence="4 5" id="KW-0804">Transcription</keyword>
<dbReference type="Gene3D" id="3.30.390.60">
    <property type="entry name" value="Heat-inducible transcription repressor hrca homolog, domain 3"/>
    <property type="match status" value="1"/>
</dbReference>
<dbReference type="RefSeq" id="WP_012798171.1">
    <property type="nucleotide sequence ID" value="NC_013165.1"/>
</dbReference>
<dbReference type="eggNOG" id="COG1420">
    <property type="taxonomic scope" value="Bacteria"/>
</dbReference>
<dbReference type="STRING" id="471855.Shel_10320"/>
<gene>
    <name evidence="5" type="primary">hrcA</name>
    <name evidence="7" type="ordered locus">Shel_10320</name>
</gene>
<accession>C7N582</accession>
<dbReference type="SUPFAM" id="SSF46785">
    <property type="entry name" value="Winged helix' DNA-binding domain"/>
    <property type="match status" value="1"/>
</dbReference>
<dbReference type="PANTHER" id="PTHR34824">
    <property type="entry name" value="HEAT-INDUCIBLE TRANSCRIPTION REPRESSOR HRCA"/>
    <property type="match status" value="1"/>
</dbReference>
<keyword evidence="3 5" id="KW-0346">Stress response</keyword>
<dbReference type="PIRSF" id="PIRSF005485">
    <property type="entry name" value="HrcA"/>
    <property type="match status" value="1"/>
</dbReference>